<gene>
    <name evidence="9" type="ORF">LCGC14_1086320</name>
</gene>
<evidence type="ECO:0000256" key="6">
    <source>
        <dbReference type="ARBA" id="ARBA00023296"/>
    </source>
</evidence>
<dbReference type="SUPFAM" id="SSF56349">
    <property type="entry name" value="DNA breaking-rejoining enzymes"/>
    <property type="match status" value="1"/>
</dbReference>
<keyword evidence="4" id="KW-0233">DNA recombination</keyword>
<dbReference type="AlphaFoldDB" id="A0A0F9PWY1"/>
<feature type="domain" description="Tyr recombinase" evidence="7">
    <location>
        <begin position="197"/>
        <end position="403"/>
    </location>
</feature>
<dbReference type="InterPro" id="IPR050808">
    <property type="entry name" value="Phage_Integrase"/>
</dbReference>
<proteinExistence type="inferred from homology"/>
<organism evidence="9">
    <name type="scientific">marine sediment metagenome</name>
    <dbReference type="NCBI Taxonomy" id="412755"/>
    <lineage>
        <taxon>unclassified sequences</taxon>
        <taxon>metagenomes</taxon>
        <taxon>ecological metagenomes</taxon>
    </lineage>
</organism>
<dbReference type="GO" id="GO:0003677">
    <property type="term" value="F:DNA binding"/>
    <property type="evidence" value="ECO:0007669"/>
    <property type="project" value="UniProtKB-KW"/>
</dbReference>
<name>A0A0F9PWY1_9ZZZZ</name>
<dbReference type="InterPro" id="IPR038488">
    <property type="entry name" value="Integrase_DNA-bd_sf"/>
</dbReference>
<evidence type="ECO:0000259" key="8">
    <source>
        <dbReference type="PROSITE" id="PS51900"/>
    </source>
</evidence>
<dbReference type="InterPro" id="IPR025166">
    <property type="entry name" value="Integrase_DNA_bind_dom"/>
</dbReference>
<dbReference type="PROSITE" id="PS51898">
    <property type="entry name" value="TYR_RECOMBINASE"/>
    <property type="match status" value="1"/>
</dbReference>
<evidence type="ECO:0000256" key="4">
    <source>
        <dbReference type="ARBA" id="ARBA00023172"/>
    </source>
</evidence>
<protein>
    <recommendedName>
        <fullName evidence="10">Tyr recombinase domain-containing protein</fullName>
    </recommendedName>
</protein>
<evidence type="ECO:0000256" key="3">
    <source>
        <dbReference type="ARBA" id="ARBA00023125"/>
    </source>
</evidence>
<dbReference type="PANTHER" id="PTHR30629:SF2">
    <property type="entry name" value="PROPHAGE INTEGRASE INTS-RELATED"/>
    <property type="match status" value="1"/>
</dbReference>
<dbReference type="InterPro" id="IPR013762">
    <property type="entry name" value="Integrase-like_cat_sf"/>
</dbReference>
<evidence type="ECO:0000256" key="2">
    <source>
        <dbReference type="ARBA" id="ARBA00022908"/>
    </source>
</evidence>
<evidence type="ECO:0000256" key="5">
    <source>
        <dbReference type="ARBA" id="ARBA00023195"/>
    </source>
</evidence>
<accession>A0A0F9PWY1</accession>
<evidence type="ECO:0000313" key="9">
    <source>
        <dbReference type="EMBL" id="KKN05546.1"/>
    </source>
</evidence>
<dbReference type="PROSITE" id="PS51900">
    <property type="entry name" value="CB"/>
    <property type="match status" value="1"/>
</dbReference>
<reference evidence="9" key="1">
    <citation type="journal article" date="2015" name="Nature">
        <title>Complex archaea that bridge the gap between prokaryotes and eukaryotes.</title>
        <authorList>
            <person name="Spang A."/>
            <person name="Saw J.H."/>
            <person name="Jorgensen S.L."/>
            <person name="Zaremba-Niedzwiedzka K."/>
            <person name="Martijn J."/>
            <person name="Lind A.E."/>
            <person name="van Eijk R."/>
            <person name="Schleper C."/>
            <person name="Guy L."/>
            <person name="Ettema T.J."/>
        </authorList>
    </citation>
    <scope>NUCLEOTIDE SEQUENCE</scope>
</reference>
<comment type="caution">
    <text evidence="9">The sequence shown here is derived from an EMBL/GenBank/DDBJ whole genome shotgun (WGS) entry which is preliminary data.</text>
</comment>
<sequence length="429" mass="48311">MPIVRLTAKNVSTLPAIDGRRTDYVDSTLPGFVLRVSPSGARSYGLAVWHRGRKHRLNLGKVGHLQLAAARAEARAILARMDHGEEPRRARHLGGPRLTVAALVERCLVDLQLRPSTRKEWGRLLEVEIRPAIGDRPADELGRAEVREWTRSIKVRSGYTANHAFALLRRAYSWGRSEELVGQSPCDRLRKPYETAPSERVLSAEELWALLRALERGQSRWPACVAATRLLLLTGVRRAAVLGMRRGELESLDGPDPRWIVPGGFEGRSKSGRAHVVPLSQAAVEVMRGRLEVTSTEHLFPIRGRGQRETPMSWSPAWRLWLRLRLDHIVRALHRKAGRPQSDVPRWTVHGLRHTFATHLREDLDVAPDIVSLLLGHTIQGPQVSRVYDRAARLPDRRRALEAWATWLERLGGRHGAGTGKILPYPGRR</sequence>
<dbReference type="Gene3D" id="1.10.150.130">
    <property type="match status" value="1"/>
</dbReference>
<dbReference type="GO" id="GO:0006310">
    <property type="term" value="P:DNA recombination"/>
    <property type="evidence" value="ECO:0007669"/>
    <property type="project" value="UniProtKB-KW"/>
</dbReference>
<dbReference type="InterPro" id="IPR011010">
    <property type="entry name" value="DNA_brk_join_enz"/>
</dbReference>
<feature type="domain" description="Core-binding (CB)" evidence="8">
    <location>
        <begin position="98"/>
        <end position="176"/>
    </location>
</feature>
<keyword evidence="6" id="KW-1160">Virus entry into host cell</keyword>
<dbReference type="Gene3D" id="3.30.160.390">
    <property type="entry name" value="Integrase, DNA-binding domain"/>
    <property type="match status" value="1"/>
</dbReference>
<dbReference type="EMBL" id="LAZR01004791">
    <property type="protein sequence ID" value="KKN05546.1"/>
    <property type="molecule type" value="Genomic_DNA"/>
</dbReference>
<dbReference type="GO" id="GO:0075713">
    <property type="term" value="P:establishment of integrated proviral latency"/>
    <property type="evidence" value="ECO:0007669"/>
    <property type="project" value="UniProtKB-KW"/>
</dbReference>
<keyword evidence="3" id="KW-0238">DNA-binding</keyword>
<evidence type="ECO:0000259" key="7">
    <source>
        <dbReference type="PROSITE" id="PS51898"/>
    </source>
</evidence>
<dbReference type="Gene3D" id="1.10.443.10">
    <property type="entry name" value="Intergrase catalytic core"/>
    <property type="match status" value="1"/>
</dbReference>
<dbReference type="GO" id="GO:0044826">
    <property type="term" value="P:viral genome integration into host DNA"/>
    <property type="evidence" value="ECO:0007669"/>
    <property type="project" value="UniProtKB-KW"/>
</dbReference>
<keyword evidence="5" id="KW-1179">Viral genome integration</keyword>
<dbReference type="InterPro" id="IPR044068">
    <property type="entry name" value="CB"/>
</dbReference>
<keyword evidence="2" id="KW-0229">DNA integration</keyword>
<evidence type="ECO:0008006" key="10">
    <source>
        <dbReference type="Google" id="ProtNLM"/>
    </source>
</evidence>
<dbReference type="GO" id="GO:0015074">
    <property type="term" value="P:DNA integration"/>
    <property type="evidence" value="ECO:0007669"/>
    <property type="project" value="UniProtKB-KW"/>
</dbReference>
<dbReference type="InterPro" id="IPR002104">
    <property type="entry name" value="Integrase_catalytic"/>
</dbReference>
<dbReference type="Pfam" id="PF13356">
    <property type="entry name" value="Arm-DNA-bind_3"/>
    <property type="match status" value="1"/>
</dbReference>
<evidence type="ECO:0000256" key="1">
    <source>
        <dbReference type="ARBA" id="ARBA00008857"/>
    </source>
</evidence>
<dbReference type="GO" id="GO:0046718">
    <property type="term" value="P:symbiont entry into host cell"/>
    <property type="evidence" value="ECO:0007669"/>
    <property type="project" value="UniProtKB-KW"/>
</dbReference>
<dbReference type="Pfam" id="PF00589">
    <property type="entry name" value="Phage_integrase"/>
    <property type="match status" value="1"/>
</dbReference>
<comment type="similarity">
    <text evidence="1">Belongs to the 'phage' integrase family.</text>
</comment>
<dbReference type="PANTHER" id="PTHR30629">
    <property type="entry name" value="PROPHAGE INTEGRASE"/>
    <property type="match status" value="1"/>
</dbReference>
<dbReference type="InterPro" id="IPR010998">
    <property type="entry name" value="Integrase_recombinase_N"/>
</dbReference>